<organism evidence="9 10">
    <name type="scientific">Tomitella cavernea</name>
    <dbReference type="NCBI Taxonomy" id="1387982"/>
    <lineage>
        <taxon>Bacteria</taxon>
        <taxon>Bacillati</taxon>
        <taxon>Actinomycetota</taxon>
        <taxon>Actinomycetes</taxon>
        <taxon>Mycobacteriales</taxon>
        <taxon>Tomitella</taxon>
    </lineage>
</organism>
<dbReference type="InterPro" id="IPR009100">
    <property type="entry name" value="AcylCoA_DH/oxidase_NM_dom_sf"/>
</dbReference>
<keyword evidence="5" id="KW-0560">Oxidoreductase</keyword>
<sequence>MTIATTAEQQAVQDSIGAWARSASPLETVRRSEGDPRLWRAQYSAMADLGVLSVALPEELDGAGGTVADLAAMLESAAAALAPGPVLTGALAGLVLARAGGPAADELVPALAAGERTCGLAVEPAPVAAAAAPDGGLALTGDAGLVYGYDEDGLVLVRVNDADADAAAGETWALIDAGAAGVHADGQQAADLSVPLASVRCESAVVPAGRVLAGLRPGLVRDLFAALAAAEAAGIAGWTLDTAVEYAKIREQFGRPIGGFQAVKHLCAEMLCRAEQARAVAWDAAVAAEERAEGGSVGAEQSIAAAVAAAAALDCAVDNAKDCIQVLGGIGFTWEHDAHLYFRRALGLRQVLGGSASWRRHVAGLTLGGARRTLRLELDDATEAGRAEVRAEAEKIARLAEDQQRAALAESGLLTPHWPKPYGRAASAGAQVLIDEELDRAGVHRPDLVIGAWAAPTVIAHGTADQVDRFVPATLRGEISWCQLFSEPGAGSDLAALRTTAERVDGGWKLDGQKVWTSLAVQSDWAICLARTNKDVPKHKGITYFLVDMKSAGIRISPLREITGDALFNEVFLEGVVVPDECVVGEVDGGWRLARTTLANERVAMGGGSAMGDEMEELISEIRSAAGGLGEAELDTLGAQVVEGTTGSLLGLRTAIRTLEGQDPGPGSSVRKIIGVRHRQALADAALELAGVRGAVWGPQIKKVLHHRCLSIAGGTEQILLTVAAERLLGLPRG</sequence>
<accession>A0ABP9CYV9</accession>
<dbReference type="SUPFAM" id="SSF47203">
    <property type="entry name" value="Acyl-CoA dehydrogenase C-terminal domain-like"/>
    <property type="match status" value="2"/>
</dbReference>
<proteinExistence type="inferred from homology"/>
<evidence type="ECO:0000256" key="5">
    <source>
        <dbReference type="ARBA" id="ARBA00023002"/>
    </source>
</evidence>
<dbReference type="EMBL" id="BAABKQ010000001">
    <property type="protein sequence ID" value="GAA4819900.1"/>
    <property type="molecule type" value="Genomic_DNA"/>
</dbReference>
<reference evidence="10" key="1">
    <citation type="journal article" date="2019" name="Int. J. Syst. Evol. Microbiol.">
        <title>The Global Catalogue of Microorganisms (GCM) 10K type strain sequencing project: providing services to taxonomists for standard genome sequencing and annotation.</title>
        <authorList>
            <consortium name="The Broad Institute Genomics Platform"/>
            <consortium name="The Broad Institute Genome Sequencing Center for Infectious Disease"/>
            <person name="Wu L."/>
            <person name="Ma J."/>
        </authorList>
    </citation>
    <scope>NUCLEOTIDE SEQUENCE [LARGE SCALE GENOMIC DNA]</scope>
    <source>
        <strain evidence="10">JCM 18542</strain>
    </source>
</reference>
<feature type="domain" description="Acyl-CoA dehydrogenase/oxidase C-terminal" evidence="6">
    <location>
        <begin position="227"/>
        <end position="362"/>
    </location>
</feature>
<dbReference type="Gene3D" id="2.40.110.10">
    <property type="entry name" value="Butyryl-CoA Dehydrogenase, subunit A, domain 2"/>
    <property type="match status" value="1"/>
</dbReference>
<dbReference type="InterPro" id="IPR052161">
    <property type="entry name" value="Mycobact_Acyl-CoA_DH"/>
</dbReference>
<dbReference type="InterPro" id="IPR036250">
    <property type="entry name" value="AcylCo_DH-like_C"/>
</dbReference>
<evidence type="ECO:0000256" key="1">
    <source>
        <dbReference type="ARBA" id="ARBA00001974"/>
    </source>
</evidence>
<gene>
    <name evidence="9" type="ORF">GCM10023353_29510</name>
</gene>
<feature type="domain" description="Acyl-CoA dehydrogenase/oxidase C-terminal" evidence="6">
    <location>
        <begin position="589"/>
        <end position="729"/>
    </location>
</feature>
<evidence type="ECO:0000259" key="7">
    <source>
        <dbReference type="Pfam" id="PF02770"/>
    </source>
</evidence>
<dbReference type="Pfam" id="PF02770">
    <property type="entry name" value="Acyl-CoA_dh_M"/>
    <property type="match status" value="1"/>
</dbReference>
<comment type="caution">
    <text evidence="9">The sequence shown here is derived from an EMBL/GenBank/DDBJ whole genome shotgun (WGS) entry which is preliminary data.</text>
</comment>
<dbReference type="SUPFAM" id="SSF56645">
    <property type="entry name" value="Acyl-CoA dehydrogenase NM domain-like"/>
    <property type="match status" value="2"/>
</dbReference>
<evidence type="ECO:0000259" key="6">
    <source>
        <dbReference type="Pfam" id="PF00441"/>
    </source>
</evidence>
<dbReference type="InterPro" id="IPR009075">
    <property type="entry name" value="AcylCo_DH/oxidase_C"/>
</dbReference>
<feature type="domain" description="Acyl-CoA dehydrogenase/oxidase N-terminal" evidence="8">
    <location>
        <begin position="6"/>
        <end position="115"/>
    </location>
</feature>
<dbReference type="InterPro" id="IPR046373">
    <property type="entry name" value="Acyl-CoA_Oxase/DH_mid-dom_sf"/>
</dbReference>
<dbReference type="Proteomes" id="UP001500839">
    <property type="component" value="Unassembled WGS sequence"/>
</dbReference>
<evidence type="ECO:0000313" key="10">
    <source>
        <dbReference type="Proteomes" id="UP001500839"/>
    </source>
</evidence>
<keyword evidence="3" id="KW-0285">Flavoprotein</keyword>
<dbReference type="InterPro" id="IPR013786">
    <property type="entry name" value="AcylCoA_DH/ox_N"/>
</dbReference>
<dbReference type="InterPro" id="IPR006091">
    <property type="entry name" value="Acyl-CoA_Oxase/DH_mid-dom"/>
</dbReference>
<feature type="domain" description="Acyl-CoA dehydrogenase/oxidase N-terminal" evidence="8">
    <location>
        <begin position="385"/>
        <end position="478"/>
    </location>
</feature>
<feature type="domain" description="Acyl-CoA oxidase/dehydrogenase middle" evidence="7">
    <location>
        <begin position="482"/>
        <end position="564"/>
    </location>
</feature>
<dbReference type="Pfam" id="PF02771">
    <property type="entry name" value="Acyl-CoA_dh_N"/>
    <property type="match status" value="2"/>
</dbReference>
<protein>
    <submittedName>
        <fullName evidence="9">Acyl-CoA dehydrogenase</fullName>
    </submittedName>
</protein>
<evidence type="ECO:0000313" key="9">
    <source>
        <dbReference type="EMBL" id="GAA4819900.1"/>
    </source>
</evidence>
<dbReference type="Gene3D" id="1.10.540.10">
    <property type="entry name" value="Acyl-CoA dehydrogenase/oxidase, N-terminal domain"/>
    <property type="match status" value="2"/>
</dbReference>
<dbReference type="Pfam" id="PF00441">
    <property type="entry name" value="Acyl-CoA_dh_1"/>
    <property type="match status" value="2"/>
</dbReference>
<name>A0ABP9CYV9_9ACTN</name>
<keyword evidence="10" id="KW-1185">Reference proteome</keyword>
<dbReference type="PANTHER" id="PTHR43292">
    <property type="entry name" value="ACYL-COA DEHYDROGENASE"/>
    <property type="match status" value="1"/>
</dbReference>
<evidence type="ECO:0000256" key="2">
    <source>
        <dbReference type="ARBA" id="ARBA00009347"/>
    </source>
</evidence>
<evidence type="ECO:0000259" key="8">
    <source>
        <dbReference type="Pfam" id="PF02771"/>
    </source>
</evidence>
<comment type="cofactor">
    <cofactor evidence="1">
        <name>FAD</name>
        <dbReference type="ChEBI" id="CHEBI:57692"/>
    </cofactor>
</comment>
<dbReference type="InterPro" id="IPR037069">
    <property type="entry name" value="AcylCoA_DH/ox_N_sf"/>
</dbReference>
<comment type="similarity">
    <text evidence="2">Belongs to the acyl-CoA dehydrogenase family.</text>
</comment>
<keyword evidence="4" id="KW-0274">FAD</keyword>
<evidence type="ECO:0000256" key="4">
    <source>
        <dbReference type="ARBA" id="ARBA00022827"/>
    </source>
</evidence>
<evidence type="ECO:0000256" key="3">
    <source>
        <dbReference type="ARBA" id="ARBA00022630"/>
    </source>
</evidence>
<dbReference type="PANTHER" id="PTHR43292:SF4">
    <property type="entry name" value="ACYL-COA DEHYDROGENASE FADE34"/>
    <property type="match status" value="1"/>
</dbReference>
<dbReference type="Gene3D" id="1.20.140.10">
    <property type="entry name" value="Butyryl-CoA Dehydrogenase, subunit A, domain 3"/>
    <property type="match status" value="2"/>
</dbReference>